<evidence type="ECO:0000256" key="1">
    <source>
        <dbReference type="SAM" id="MobiDB-lite"/>
    </source>
</evidence>
<sequence length="216" mass="22393">MDRHVHRQEPQAPQATPPPATPDTPPPATPGAPPPATPGTPSPAPPAATPAAPPLPPPRRGADWMFGGVYGTVLASGLLAALHQDGGEYTPFYDASWVFVTAAAAALAHGYSHHMTIHQRGSVGHRWLVLARVLWLEWPMIAATLPTVVLLSVAGLAHWHAPGVTAAGLGLNTALLFAWGSFVALRVGYRLRSALLIGAADSTIGLAIIAANAVIK</sequence>
<keyword evidence="2" id="KW-0472">Membrane</keyword>
<evidence type="ECO:0000313" key="3">
    <source>
        <dbReference type="EMBL" id="MCB5180884.1"/>
    </source>
</evidence>
<keyword evidence="2" id="KW-1133">Transmembrane helix</keyword>
<feature type="transmembrane region" description="Helical" evidence="2">
    <location>
        <begin position="64"/>
        <end position="83"/>
    </location>
</feature>
<feature type="transmembrane region" description="Helical" evidence="2">
    <location>
        <begin position="163"/>
        <end position="187"/>
    </location>
</feature>
<name>A0ABS8B8F4_9ACTN</name>
<gene>
    <name evidence="3" type="ORF">LG632_16015</name>
</gene>
<accession>A0ABS8B8F4</accession>
<feature type="region of interest" description="Disordered" evidence="1">
    <location>
        <begin position="1"/>
        <end position="58"/>
    </location>
</feature>
<keyword evidence="4" id="KW-1185">Reference proteome</keyword>
<feature type="transmembrane region" description="Helical" evidence="2">
    <location>
        <begin position="95"/>
        <end position="112"/>
    </location>
</feature>
<protein>
    <submittedName>
        <fullName evidence="3">Uncharacterized protein</fullName>
    </submittedName>
</protein>
<reference evidence="3 4" key="1">
    <citation type="submission" date="2021-10" db="EMBL/GenBank/DDBJ databases">
        <title>Streptomyces sp. strain SMC 277, a novel streptomycete isolated from soil.</title>
        <authorList>
            <person name="Chanama M."/>
        </authorList>
    </citation>
    <scope>NUCLEOTIDE SEQUENCE [LARGE SCALE GENOMIC DNA]</scope>
    <source>
        <strain evidence="3 4">SMC 277</strain>
    </source>
</reference>
<comment type="caution">
    <text evidence="3">The sequence shown here is derived from an EMBL/GenBank/DDBJ whole genome shotgun (WGS) entry which is preliminary data.</text>
</comment>
<proteinExistence type="predicted"/>
<evidence type="ECO:0000256" key="2">
    <source>
        <dbReference type="SAM" id="Phobius"/>
    </source>
</evidence>
<feature type="transmembrane region" description="Helical" evidence="2">
    <location>
        <begin position="194"/>
        <end position="215"/>
    </location>
</feature>
<feature type="compositionally biased region" description="Pro residues" evidence="1">
    <location>
        <begin position="15"/>
        <end position="58"/>
    </location>
</feature>
<organism evidence="3 4">
    <name type="scientific">Streptomyces antimicrobicus</name>
    <dbReference type="NCBI Taxonomy" id="2883108"/>
    <lineage>
        <taxon>Bacteria</taxon>
        <taxon>Bacillati</taxon>
        <taxon>Actinomycetota</taxon>
        <taxon>Actinomycetes</taxon>
        <taxon>Kitasatosporales</taxon>
        <taxon>Streptomycetaceae</taxon>
        <taxon>Streptomyces</taxon>
    </lineage>
</organism>
<evidence type="ECO:0000313" key="4">
    <source>
        <dbReference type="Proteomes" id="UP001199054"/>
    </source>
</evidence>
<keyword evidence="2" id="KW-0812">Transmembrane</keyword>
<dbReference type="Proteomes" id="UP001199054">
    <property type="component" value="Unassembled WGS sequence"/>
</dbReference>
<dbReference type="EMBL" id="JAJAUY010000056">
    <property type="protein sequence ID" value="MCB5180884.1"/>
    <property type="molecule type" value="Genomic_DNA"/>
</dbReference>
<dbReference type="RefSeq" id="WP_226727931.1">
    <property type="nucleotide sequence ID" value="NZ_JAJAUY010000056.1"/>
</dbReference>
<feature type="transmembrane region" description="Helical" evidence="2">
    <location>
        <begin position="133"/>
        <end position="157"/>
    </location>
</feature>